<gene>
    <name evidence="2" type="primary">Dgri\GH20234</name>
    <name evidence="2" type="ORF">Dgri_GH20234</name>
</gene>
<dbReference type="AlphaFoldDB" id="B4J5Q1"/>
<protein>
    <submittedName>
        <fullName evidence="2">GH20234</fullName>
    </submittedName>
</protein>
<dbReference type="STRING" id="7222.B4J5Q1"/>
<dbReference type="EMBL" id="CH916367">
    <property type="protein sequence ID" value="EDW01827.1"/>
    <property type="molecule type" value="Genomic_DNA"/>
</dbReference>
<keyword evidence="3" id="KW-1185">Reference proteome</keyword>
<dbReference type="Proteomes" id="UP000001070">
    <property type="component" value="Unassembled WGS sequence"/>
</dbReference>
<dbReference type="OMA" id="VAPFMAV"/>
<dbReference type="HOGENOM" id="CLU_1653988_0_0_1"/>
<sequence length="178" mass="18879">MQPGCRLRASQPARAAAADAGVDAGRLATLGISALEANTKTAAGAASSVYAESTASVATMASISSIASTSASAIATMRSQSYPVAPYVKTASAPPTPHPHAVHNPSSSARTAPATPTRRHDFDNYPQHVDVDGEQEIGLDIAMEEPPLPIQTTTQRGKPKSQRFFWRKALRRVFQRRK</sequence>
<accession>B4J5Q1</accession>
<evidence type="ECO:0000313" key="3">
    <source>
        <dbReference type="Proteomes" id="UP000001070"/>
    </source>
</evidence>
<feature type="region of interest" description="Disordered" evidence="1">
    <location>
        <begin position="88"/>
        <end position="127"/>
    </location>
</feature>
<evidence type="ECO:0000256" key="1">
    <source>
        <dbReference type="SAM" id="MobiDB-lite"/>
    </source>
</evidence>
<dbReference type="eggNOG" id="ENOG502T6Z2">
    <property type="taxonomic scope" value="Eukaryota"/>
</dbReference>
<proteinExistence type="predicted"/>
<organism evidence="3">
    <name type="scientific">Drosophila grimshawi</name>
    <name type="common">Hawaiian fruit fly</name>
    <name type="synonym">Idiomyia grimshawi</name>
    <dbReference type="NCBI Taxonomy" id="7222"/>
    <lineage>
        <taxon>Eukaryota</taxon>
        <taxon>Metazoa</taxon>
        <taxon>Ecdysozoa</taxon>
        <taxon>Arthropoda</taxon>
        <taxon>Hexapoda</taxon>
        <taxon>Insecta</taxon>
        <taxon>Pterygota</taxon>
        <taxon>Neoptera</taxon>
        <taxon>Endopterygota</taxon>
        <taxon>Diptera</taxon>
        <taxon>Brachycera</taxon>
        <taxon>Muscomorpha</taxon>
        <taxon>Ephydroidea</taxon>
        <taxon>Drosophilidae</taxon>
        <taxon>Drosophila</taxon>
        <taxon>Hawaiian Drosophila</taxon>
    </lineage>
</organism>
<name>B4J5Q1_DROGR</name>
<evidence type="ECO:0000313" key="2">
    <source>
        <dbReference type="EMBL" id="EDW01827.1"/>
    </source>
</evidence>
<dbReference type="InParanoid" id="B4J5Q1"/>
<dbReference type="PhylomeDB" id="B4J5Q1"/>
<reference evidence="2 3" key="1">
    <citation type="journal article" date="2007" name="Nature">
        <title>Evolution of genes and genomes on the Drosophila phylogeny.</title>
        <authorList>
            <consortium name="Drosophila 12 Genomes Consortium"/>
            <person name="Clark A.G."/>
            <person name="Eisen M.B."/>
            <person name="Smith D.R."/>
            <person name="Bergman C.M."/>
            <person name="Oliver B."/>
            <person name="Markow T.A."/>
            <person name="Kaufman T.C."/>
            <person name="Kellis M."/>
            <person name="Gelbart W."/>
            <person name="Iyer V.N."/>
            <person name="Pollard D.A."/>
            <person name="Sackton T.B."/>
            <person name="Larracuente A.M."/>
            <person name="Singh N.D."/>
            <person name="Abad J.P."/>
            <person name="Abt D.N."/>
            <person name="Adryan B."/>
            <person name="Aguade M."/>
            <person name="Akashi H."/>
            <person name="Anderson W.W."/>
            <person name="Aquadro C.F."/>
            <person name="Ardell D.H."/>
            <person name="Arguello R."/>
            <person name="Artieri C.G."/>
            <person name="Barbash D.A."/>
            <person name="Barker D."/>
            <person name="Barsanti P."/>
            <person name="Batterham P."/>
            <person name="Batzoglou S."/>
            <person name="Begun D."/>
            <person name="Bhutkar A."/>
            <person name="Blanco E."/>
            <person name="Bosak S.A."/>
            <person name="Bradley R.K."/>
            <person name="Brand A.D."/>
            <person name="Brent M.R."/>
            <person name="Brooks A.N."/>
            <person name="Brown R.H."/>
            <person name="Butlin R.K."/>
            <person name="Caggese C."/>
            <person name="Calvi B.R."/>
            <person name="Bernardo de Carvalho A."/>
            <person name="Caspi A."/>
            <person name="Castrezana S."/>
            <person name="Celniker S.E."/>
            <person name="Chang J.L."/>
            <person name="Chapple C."/>
            <person name="Chatterji S."/>
            <person name="Chinwalla A."/>
            <person name="Civetta A."/>
            <person name="Clifton S.W."/>
            <person name="Comeron J.M."/>
            <person name="Costello J.C."/>
            <person name="Coyne J.A."/>
            <person name="Daub J."/>
            <person name="David R.G."/>
            <person name="Delcher A.L."/>
            <person name="Delehaunty K."/>
            <person name="Do C.B."/>
            <person name="Ebling H."/>
            <person name="Edwards K."/>
            <person name="Eickbush T."/>
            <person name="Evans J.D."/>
            <person name="Filipski A."/>
            <person name="Findeiss S."/>
            <person name="Freyhult E."/>
            <person name="Fulton L."/>
            <person name="Fulton R."/>
            <person name="Garcia A.C."/>
            <person name="Gardiner A."/>
            <person name="Garfield D.A."/>
            <person name="Garvin B.E."/>
            <person name="Gibson G."/>
            <person name="Gilbert D."/>
            <person name="Gnerre S."/>
            <person name="Godfrey J."/>
            <person name="Good R."/>
            <person name="Gotea V."/>
            <person name="Gravely B."/>
            <person name="Greenberg A.J."/>
            <person name="Griffiths-Jones S."/>
            <person name="Gross S."/>
            <person name="Guigo R."/>
            <person name="Gustafson E.A."/>
            <person name="Haerty W."/>
            <person name="Hahn M.W."/>
            <person name="Halligan D.L."/>
            <person name="Halpern A.L."/>
            <person name="Halter G.M."/>
            <person name="Han M.V."/>
            <person name="Heger A."/>
            <person name="Hillier L."/>
            <person name="Hinrichs A.S."/>
            <person name="Holmes I."/>
            <person name="Hoskins R.A."/>
            <person name="Hubisz M.J."/>
            <person name="Hultmark D."/>
            <person name="Huntley M.A."/>
            <person name="Jaffe D.B."/>
            <person name="Jagadeeshan S."/>
            <person name="Jeck W.R."/>
            <person name="Johnson J."/>
            <person name="Jones C.D."/>
            <person name="Jordan W.C."/>
            <person name="Karpen G.H."/>
            <person name="Kataoka E."/>
            <person name="Keightley P.D."/>
            <person name="Kheradpour P."/>
            <person name="Kirkness E.F."/>
            <person name="Koerich L.B."/>
            <person name="Kristiansen K."/>
            <person name="Kudrna D."/>
            <person name="Kulathinal R.J."/>
            <person name="Kumar S."/>
            <person name="Kwok R."/>
            <person name="Lander E."/>
            <person name="Langley C.H."/>
            <person name="Lapoint R."/>
            <person name="Lazzaro B.P."/>
            <person name="Lee S.J."/>
            <person name="Levesque L."/>
            <person name="Li R."/>
            <person name="Lin C.F."/>
            <person name="Lin M.F."/>
            <person name="Lindblad-Toh K."/>
            <person name="Llopart A."/>
            <person name="Long M."/>
            <person name="Low L."/>
            <person name="Lozovsky E."/>
            <person name="Lu J."/>
            <person name="Luo M."/>
            <person name="Machado C.A."/>
            <person name="Makalowski W."/>
            <person name="Marzo M."/>
            <person name="Matsuda M."/>
            <person name="Matzkin L."/>
            <person name="McAllister B."/>
            <person name="McBride C.S."/>
            <person name="McKernan B."/>
            <person name="McKernan K."/>
            <person name="Mendez-Lago M."/>
            <person name="Minx P."/>
            <person name="Mollenhauer M.U."/>
            <person name="Montooth K."/>
            <person name="Mount S.M."/>
            <person name="Mu X."/>
            <person name="Myers E."/>
            <person name="Negre B."/>
            <person name="Newfeld S."/>
            <person name="Nielsen R."/>
            <person name="Noor M.A."/>
            <person name="O'Grady P."/>
            <person name="Pachter L."/>
            <person name="Papaceit M."/>
            <person name="Parisi M.J."/>
            <person name="Parisi M."/>
            <person name="Parts L."/>
            <person name="Pedersen J.S."/>
            <person name="Pesole G."/>
            <person name="Phillippy A.M."/>
            <person name="Ponting C.P."/>
            <person name="Pop M."/>
            <person name="Porcelli D."/>
            <person name="Powell J.R."/>
            <person name="Prohaska S."/>
            <person name="Pruitt K."/>
            <person name="Puig M."/>
            <person name="Quesneville H."/>
            <person name="Ram K.R."/>
            <person name="Rand D."/>
            <person name="Rasmussen M.D."/>
            <person name="Reed L.K."/>
            <person name="Reenan R."/>
            <person name="Reily A."/>
            <person name="Remington K.A."/>
            <person name="Rieger T.T."/>
            <person name="Ritchie M.G."/>
            <person name="Robin C."/>
            <person name="Rogers Y.H."/>
            <person name="Rohde C."/>
            <person name="Rozas J."/>
            <person name="Rubenfield M.J."/>
            <person name="Ruiz A."/>
            <person name="Russo S."/>
            <person name="Salzberg S.L."/>
            <person name="Sanchez-Gracia A."/>
            <person name="Saranga D.J."/>
            <person name="Sato H."/>
            <person name="Schaeffer S.W."/>
            <person name="Schatz M.C."/>
            <person name="Schlenke T."/>
            <person name="Schwartz R."/>
            <person name="Segarra C."/>
            <person name="Singh R.S."/>
            <person name="Sirot L."/>
            <person name="Sirota M."/>
            <person name="Sisneros N.B."/>
            <person name="Smith C.D."/>
            <person name="Smith T.F."/>
            <person name="Spieth J."/>
            <person name="Stage D.E."/>
            <person name="Stark A."/>
            <person name="Stephan W."/>
            <person name="Strausberg R.L."/>
            <person name="Strempel S."/>
            <person name="Sturgill D."/>
            <person name="Sutton G."/>
            <person name="Sutton G.G."/>
            <person name="Tao W."/>
            <person name="Teichmann S."/>
            <person name="Tobari Y.N."/>
            <person name="Tomimura Y."/>
            <person name="Tsolas J.M."/>
            <person name="Valente V.L."/>
            <person name="Venter E."/>
            <person name="Venter J.C."/>
            <person name="Vicario S."/>
            <person name="Vieira F.G."/>
            <person name="Vilella A.J."/>
            <person name="Villasante A."/>
            <person name="Walenz B."/>
            <person name="Wang J."/>
            <person name="Wasserman M."/>
            <person name="Watts T."/>
            <person name="Wilson D."/>
            <person name="Wilson R.K."/>
            <person name="Wing R.A."/>
            <person name="Wolfner M.F."/>
            <person name="Wong A."/>
            <person name="Wong G.K."/>
            <person name="Wu C.I."/>
            <person name="Wu G."/>
            <person name="Yamamoto D."/>
            <person name="Yang H.P."/>
            <person name="Yang S.P."/>
            <person name="Yorke J.A."/>
            <person name="Yoshida K."/>
            <person name="Zdobnov E."/>
            <person name="Zhang P."/>
            <person name="Zhang Y."/>
            <person name="Zimin A.V."/>
            <person name="Baldwin J."/>
            <person name="Abdouelleil A."/>
            <person name="Abdulkadir J."/>
            <person name="Abebe A."/>
            <person name="Abera B."/>
            <person name="Abreu J."/>
            <person name="Acer S.C."/>
            <person name="Aftuck L."/>
            <person name="Alexander A."/>
            <person name="An P."/>
            <person name="Anderson E."/>
            <person name="Anderson S."/>
            <person name="Arachi H."/>
            <person name="Azer M."/>
            <person name="Bachantsang P."/>
            <person name="Barry A."/>
            <person name="Bayul T."/>
            <person name="Berlin A."/>
            <person name="Bessette D."/>
            <person name="Bloom T."/>
            <person name="Blye J."/>
            <person name="Boguslavskiy L."/>
            <person name="Bonnet C."/>
            <person name="Boukhgalter B."/>
            <person name="Bourzgui I."/>
            <person name="Brown A."/>
            <person name="Cahill P."/>
            <person name="Channer S."/>
            <person name="Cheshatsang Y."/>
            <person name="Chuda L."/>
            <person name="Citroen M."/>
            <person name="Collymore A."/>
            <person name="Cooke P."/>
            <person name="Costello M."/>
            <person name="D'Aco K."/>
            <person name="Daza R."/>
            <person name="De Haan G."/>
            <person name="DeGray S."/>
            <person name="DeMaso C."/>
            <person name="Dhargay N."/>
            <person name="Dooley K."/>
            <person name="Dooley E."/>
            <person name="Doricent M."/>
            <person name="Dorje P."/>
            <person name="Dorjee K."/>
            <person name="Dupes A."/>
            <person name="Elong R."/>
            <person name="Falk J."/>
            <person name="Farina A."/>
            <person name="Faro S."/>
            <person name="Ferguson D."/>
            <person name="Fisher S."/>
            <person name="Foley C.D."/>
            <person name="Franke A."/>
            <person name="Friedrich D."/>
            <person name="Gadbois L."/>
            <person name="Gearin G."/>
            <person name="Gearin C.R."/>
            <person name="Giannoukos G."/>
            <person name="Goode T."/>
            <person name="Graham J."/>
            <person name="Grandbois E."/>
            <person name="Grewal S."/>
            <person name="Gyaltsen K."/>
            <person name="Hafez N."/>
            <person name="Hagos B."/>
            <person name="Hall J."/>
            <person name="Henson C."/>
            <person name="Hollinger A."/>
            <person name="Honan T."/>
            <person name="Huard M.D."/>
            <person name="Hughes L."/>
            <person name="Hurhula B."/>
            <person name="Husby M.E."/>
            <person name="Kamat A."/>
            <person name="Kanga B."/>
            <person name="Kashin S."/>
            <person name="Khazanovich D."/>
            <person name="Kisner P."/>
            <person name="Lance K."/>
            <person name="Lara M."/>
            <person name="Lee W."/>
            <person name="Lennon N."/>
            <person name="Letendre F."/>
            <person name="LeVine R."/>
            <person name="Lipovsky A."/>
            <person name="Liu X."/>
            <person name="Liu J."/>
            <person name="Liu S."/>
            <person name="Lokyitsang T."/>
            <person name="Lokyitsang Y."/>
            <person name="Lubonja R."/>
            <person name="Lui A."/>
            <person name="MacDonald P."/>
            <person name="Magnisalis V."/>
            <person name="Maru K."/>
            <person name="Matthews C."/>
            <person name="McCusker W."/>
            <person name="McDonough S."/>
            <person name="Mehta T."/>
            <person name="Meldrim J."/>
            <person name="Meneus L."/>
            <person name="Mihai O."/>
            <person name="Mihalev A."/>
            <person name="Mihova T."/>
            <person name="Mittelman R."/>
            <person name="Mlenga V."/>
            <person name="Montmayeur A."/>
            <person name="Mulrain L."/>
            <person name="Navidi A."/>
            <person name="Naylor J."/>
            <person name="Negash T."/>
            <person name="Nguyen T."/>
            <person name="Nguyen N."/>
            <person name="Nicol R."/>
            <person name="Norbu C."/>
            <person name="Norbu N."/>
            <person name="Novod N."/>
            <person name="O'Neill B."/>
            <person name="Osman S."/>
            <person name="Markiewicz E."/>
            <person name="Oyono O.L."/>
            <person name="Patti C."/>
            <person name="Phunkhang P."/>
            <person name="Pierre F."/>
            <person name="Priest M."/>
            <person name="Raghuraman S."/>
            <person name="Rege F."/>
            <person name="Reyes R."/>
            <person name="Rise C."/>
            <person name="Rogov P."/>
            <person name="Ross K."/>
            <person name="Ryan E."/>
            <person name="Settipalli S."/>
            <person name="Shea T."/>
            <person name="Sherpa N."/>
            <person name="Shi L."/>
            <person name="Shih D."/>
            <person name="Sparrow T."/>
            <person name="Spaulding J."/>
            <person name="Stalker J."/>
            <person name="Stange-Thomann N."/>
            <person name="Stavropoulos S."/>
            <person name="Stone C."/>
            <person name="Strader C."/>
            <person name="Tesfaye S."/>
            <person name="Thomson T."/>
            <person name="Thoulutsang Y."/>
            <person name="Thoulutsang D."/>
            <person name="Topham K."/>
            <person name="Topping I."/>
            <person name="Tsamla T."/>
            <person name="Vassiliev H."/>
            <person name="Vo A."/>
            <person name="Wangchuk T."/>
            <person name="Wangdi T."/>
            <person name="Weiand M."/>
            <person name="Wilkinson J."/>
            <person name="Wilson A."/>
            <person name="Yadav S."/>
            <person name="Young G."/>
            <person name="Yu Q."/>
            <person name="Zembek L."/>
            <person name="Zhong D."/>
            <person name="Zimmer A."/>
            <person name="Zwirko Z."/>
            <person name="Jaffe D.B."/>
            <person name="Alvarez P."/>
            <person name="Brockman W."/>
            <person name="Butler J."/>
            <person name="Chin C."/>
            <person name="Gnerre S."/>
            <person name="Grabherr M."/>
            <person name="Kleber M."/>
            <person name="Mauceli E."/>
            <person name="MacCallum I."/>
        </authorList>
    </citation>
    <scope>NUCLEOTIDE SEQUENCE [LARGE SCALE GENOMIC DNA]</scope>
    <source>
        <strain evidence="3">Tucson 15287-2541.00</strain>
    </source>
</reference>